<keyword evidence="4 6" id="KW-0472">Membrane</keyword>
<evidence type="ECO:0000313" key="7">
    <source>
        <dbReference type="EMBL" id="SHI22397.1"/>
    </source>
</evidence>
<dbReference type="PANTHER" id="PTHR30606:SF4">
    <property type="entry name" value="LIPID A BIOSYNTHESIS MYRISTOYLTRANSFERASE"/>
    <property type="match status" value="1"/>
</dbReference>
<dbReference type="AlphaFoldDB" id="A0A1M5ZDV3"/>
<dbReference type="PANTHER" id="PTHR30606">
    <property type="entry name" value="LIPID A BIOSYNTHESIS LAUROYL ACYLTRANSFERASE"/>
    <property type="match status" value="1"/>
</dbReference>
<evidence type="ECO:0000256" key="1">
    <source>
        <dbReference type="ARBA" id="ARBA00022475"/>
    </source>
</evidence>
<dbReference type="GO" id="GO:0016747">
    <property type="term" value="F:acyltransferase activity, transferring groups other than amino-acyl groups"/>
    <property type="evidence" value="ECO:0007669"/>
    <property type="project" value="InterPro"/>
</dbReference>
<comment type="pathway">
    <text evidence="6">Glycolipid biosynthesis; KDO(2)-lipid A biosynthesis; KDO(2)-lipid A from CMP-3-deoxy-D-manno-octulosonate and lipid IV(A): step 4/4.</text>
</comment>
<feature type="short sequence motif" description="HXXXXD motif" evidence="6">
    <location>
        <begin position="153"/>
        <end position="158"/>
    </location>
</feature>
<dbReference type="InterPro" id="IPR011921">
    <property type="entry name" value="Lipid_A_MsbB"/>
</dbReference>
<feature type="transmembrane region" description="Helical" evidence="6">
    <location>
        <begin position="38"/>
        <end position="55"/>
    </location>
</feature>
<evidence type="ECO:0000256" key="3">
    <source>
        <dbReference type="ARBA" id="ARBA00022679"/>
    </source>
</evidence>
<dbReference type="UniPathway" id="UPA00030"/>
<keyword evidence="6" id="KW-0448">Lipopolysaccharide biosynthesis</keyword>
<dbReference type="EMBL" id="FQXZ01000027">
    <property type="protein sequence ID" value="SHI22397.1"/>
    <property type="molecule type" value="Genomic_DNA"/>
</dbReference>
<comment type="catalytic activity">
    <reaction evidence="6">
        <text>an alpha-Kdo-(2-&gt;4)-alpha-Kdo-(2-&gt;6)-(acyl)-lipid IVA + a fatty acyl-[ACP] = an alpha-Kdo-(2-&gt;4)-alpha-Kdo-(2-&gt;6)-lipid A + holo-[ACP]</text>
        <dbReference type="Rhea" id="RHEA:69400"/>
        <dbReference type="Rhea" id="RHEA-COMP:9685"/>
        <dbReference type="Rhea" id="RHEA-COMP:14125"/>
        <dbReference type="ChEBI" id="CHEBI:64479"/>
        <dbReference type="ChEBI" id="CHEBI:138651"/>
        <dbReference type="ChEBI" id="CHEBI:176430"/>
        <dbReference type="ChEBI" id="CHEBI:176431"/>
        <dbReference type="EC" id="2.3.1.243"/>
    </reaction>
</comment>
<dbReference type="STRING" id="1216006.VA7868_02608"/>
<dbReference type="NCBIfam" id="TIGR02208">
    <property type="entry name" value="lipid_A_msbB"/>
    <property type="match status" value="1"/>
</dbReference>
<comment type="subcellular location">
    <subcellularLocation>
        <location evidence="6">Cell inner membrane</location>
        <topology evidence="6">Single-pass membrane protein</topology>
    </subcellularLocation>
</comment>
<evidence type="ECO:0000256" key="5">
    <source>
        <dbReference type="ARBA" id="ARBA00023315"/>
    </source>
</evidence>
<keyword evidence="3 6" id="KW-0808">Transferase</keyword>
<evidence type="ECO:0000256" key="2">
    <source>
        <dbReference type="ARBA" id="ARBA00022519"/>
    </source>
</evidence>
<keyword evidence="6" id="KW-1133">Transmembrane helix</keyword>
<keyword evidence="2 6" id="KW-0997">Cell inner membrane</keyword>
<dbReference type="GO" id="GO:0009103">
    <property type="term" value="P:lipopolysaccharide biosynthetic process"/>
    <property type="evidence" value="ECO:0007669"/>
    <property type="project" value="UniProtKB-UniRule"/>
</dbReference>
<evidence type="ECO:0000313" key="8">
    <source>
        <dbReference type="Proteomes" id="UP000184608"/>
    </source>
</evidence>
<dbReference type="GO" id="GO:0036104">
    <property type="term" value="P:Kdo2-lipid A biosynthetic process"/>
    <property type="evidence" value="ECO:0007669"/>
    <property type="project" value="UniProtKB-UniRule"/>
</dbReference>
<evidence type="ECO:0000256" key="6">
    <source>
        <dbReference type="HAMAP-Rule" id="MF_01944"/>
    </source>
</evidence>
<dbReference type="OrthoDB" id="9803456at2"/>
<dbReference type="Proteomes" id="UP000184608">
    <property type="component" value="Unassembled WGS sequence"/>
</dbReference>
<dbReference type="RefSeq" id="WP_073604259.1">
    <property type="nucleotide sequence ID" value="NZ_FQXZ01000027.1"/>
</dbReference>
<dbReference type="NCBIfam" id="NF006507">
    <property type="entry name" value="PRK08943.1"/>
    <property type="match status" value="1"/>
</dbReference>
<sequence length="328" mass="37311">MSSTTSPPDNQPKSEKNSVTAALYNPVFRWSFLHPRHWGMWLGVAVAAVFAFIPPRWRDTLARKISVLIVNRNGRVVRRARTNLAYCFPEKTDEAREIILQKAFATASQYMLGYSEFLVRSTRHNQNRGVIIGEENLIPLLDQGEKVIILAPHAWAVDYPAVMLAARGYKVTTIMKPQKNPIGDWLMHVQRMQYGGRIFARSAGVKPFVRSIKDGYLGYWLPDEDHGPANSVFVPFFGTEKATLKGFGKMARLSRAKVIPVLPAYNDQTSRYEVYILPALENFPTGDEELDARAMNQAIEDLVTAHPEQYMWNLPLLQTQRDGKKIYQ</sequence>
<dbReference type="EC" id="2.3.1.243" evidence="6"/>
<keyword evidence="6" id="KW-0812">Transmembrane</keyword>
<proteinExistence type="inferred from homology"/>
<organism evidence="7 8">
    <name type="scientific">Vibrio aerogenes CECT 7868</name>
    <dbReference type="NCBI Taxonomy" id="1216006"/>
    <lineage>
        <taxon>Bacteria</taxon>
        <taxon>Pseudomonadati</taxon>
        <taxon>Pseudomonadota</taxon>
        <taxon>Gammaproteobacteria</taxon>
        <taxon>Vibrionales</taxon>
        <taxon>Vibrionaceae</taxon>
        <taxon>Vibrio</taxon>
    </lineage>
</organism>
<dbReference type="GO" id="GO:0005886">
    <property type="term" value="C:plasma membrane"/>
    <property type="evidence" value="ECO:0007669"/>
    <property type="project" value="UniProtKB-SubCell"/>
</dbReference>
<keyword evidence="1 6" id="KW-1003">Cell membrane</keyword>
<comment type="pathway">
    <text evidence="6">Bacterial outer membrane biogenesis; lipopolysaccharide biosynthesis.</text>
</comment>
<dbReference type="UniPathway" id="UPA00360">
    <property type="reaction ID" value="UER00486"/>
</dbReference>
<accession>A0A1M5ZDV3</accession>
<dbReference type="CDD" id="cd07984">
    <property type="entry name" value="LPLAT_LABLAT-like"/>
    <property type="match status" value="1"/>
</dbReference>
<gene>
    <name evidence="7" type="primary">msbB</name>
    <name evidence="6" type="synonym">lpxM</name>
    <name evidence="7" type="ORF">VA7868_02608</name>
</gene>
<name>A0A1M5ZDV3_9VIBR</name>
<dbReference type="HAMAP" id="MF_01944">
    <property type="entry name" value="Lipid_A_LpxM"/>
    <property type="match status" value="1"/>
</dbReference>
<dbReference type="PIRSF" id="PIRSF026649">
    <property type="entry name" value="MsbB"/>
    <property type="match status" value="1"/>
</dbReference>
<reference evidence="7 8" key="1">
    <citation type="submission" date="2016-11" db="EMBL/GenBank/DDBJ databases">
        <authorList>
            <person name="Jaros S."/>
            <person name="Januszkiewicz K."/>
            <person name="Wedrychowicz H."/>
        </authorList>
    </citation>
    <scope>NUCLEOTIDE SEQUENCE [LARGE SCALE GENOMIC DNA]</scope>
    <source>
        <strain evidence="7 8">CECT 7868</strain>
    </source>
</reference>
<dbReference type="InterPro" id="IPR004960">
    <property type="entry name" value="LipA_acyltrans"/>
</dbReference>
<protein>
    <recommendedName>
        <fullName evidence="6">Lipid A biosynthesis acyltransferase</fullName>
        <ecNumber evidence="6">2.3.1.243</ecNumber>
    </recommendedName>
    <alternativeName>
        <fullName evidence="6">Kdo(2)-lauroyl-lipid IV(A) acyltransferase</fullName>
    </alternativeName>
</protein>
<evidence type="ECO:0000256" key="4">
    <source>
        <dbReference type="ARBA" id="ARBA00023136"/>
    </source>
</evidence>
<dbReference type="Pfam" id="PF03279">
    <property type="entry name" value="Lip_A_acyltrans"/>
    <property type="match status" value="1"/>
</dbReference>
<keyword evidence="5 6" id="KW-0012">Acyltransferase</keyword>
<comment type="similarity">
    <text evidence="6">Belongs to the LpxL/LpxM/LpxP family. LpxM subfamily.</text>
</comment>
<dbReference type="GO" id="GO:0009276">
    <property type="term" value="C:Gram-negative-bacterium-type cell wall"/>
    <property type="evidence" value="ECO:0007669"/>
    <property type="project" value="InterPro"/>
</dbReference>
<comment type="function">
    <text evidence="6">Catalyzes the transfer of an acyl chain from an acyl-[acyl-carrier-protein] (ACP) to a Kdo(2)-(acyl)-lipid IV(A) to form a Kdo(2)-lipid A.</text>
</comment>
<keyword evidence="8" id="KW-1185">Reference proteome</keyword>